<evidence type="ECO:0000259" key="7">
    <source>
        <dbReference type="PROSITE" id="PS50103"/>
    </source>
</evidence>
<keyword evidence="9" id="KW-1185">Reference proteome</keyword>
<dbReference type="PANTHER" id="PTHR12506:SF50">
    <property type="entry name" value="ZINC FINGER CCCH DOMAIN-CONTAINING PROTEIN 26"/>
    <property type="match status" value="1"/>
</dbReference>
<dbReference type="EMBL" id="CP097504">
    <property type="protein sequence ID" value="URD90974.1"/>
    <property type="molecule type" value="Genomic_DNA"/>
</dbReference>
<feature type="zinc finger region" description="C3H1-type" evidence="5">
    <location>
        <begin position="331"/>
        <end position="359"/>
    </location>
</feature>
<feature type="compositionally biased region" description="Low complexity" evidence="6">
    <location>
        <begin position="416"/>
        <end position="438"/>
    </location>
</feature>
<dbReference type="Gene3D" id="4.10.1000.10">
    <property type="entry name" value="Zinc finger, CCCH-type"/>
    <property type="match status" value="3"/>
</dbReference>
<dbReference type="AlphaFoldDB" id="A0A9E7JSI0"/>
<dbReference type="Pfam" id="PF00642">
    <property type="entry name" value="zf-CCCH"/>
    <property type="match status" value="5"/>
</dbReference>
<keyword evidence="3 5" id="KW-0862">Zinc</keyword>
<keyword evidence="4" id="KW-0238">DNA-binding</keyword>
<organism evidence="8 9">
    <name type="scientific">Musa troglodytarum</name>
    <name type="common">fe'i banana</name>
    <dbReference type="NCBI Taxonomy" id="320322"/>
    <lineage>
        <taxon>Eukaryota</taxon>
        <taxon>Viridiplantae</taxon>
        <taxon>Streptophyta</taxon>
        <taxon>Embryophyta</taxon>
        <taxon>Tracheophyta</taxon>
        <taxon>Spermatophyta</taxon>
        <taxon>Magnoliopsida</taxon>
        <taxon>Liliopsida</taxon>
        <taxon>Zingiberales</taxon>
        <taxon>Musaceae</taxon>
        <taxon>Musa</taxon>
    </lineage>
</organism>
<dbReference type="PANTHER" id="PTHR12506">
    <property type="entry name" value="PROTEIN PHOSPHATASE RELATED"/>
    <property type="match status" value="1"/>
</dbReference>
<feature type="region of interest" description="Disordered" evidence="6">
    <location>
        <begin position="409"/>
        <end position="438"/>
    </location>
</feature>
<evidence type="ECO:0000256" key="6">
    <source>
        <dbReference type="SAM" id="MobiDB-lite"/>
    </source>
</evidence>
<feature type="domain" description="C3H1-type" evidence="7">
    <location>
        <begin position="101"/>
        <end position="129"/>
    </location>
</feature>
<evidence type="ECO:0000256" key="5">
    <source>
        <dbReference type="PROSITE-ProRule" id="PRU00723"/>
    </source>
</evidence>
<dbReference type="InterPro" id="IPR000571">
    <property type="entry name" value="Znf_CCCH"/>
</dbReference>
<evidence type="ECO:0000313" key="8">
    <source>
        <dbReference type="EMBL" id="URD90974.1"/>
    </source>
</evidence>
<feature type="zinc finger region" description="C3H1-type" evidence="5">
    <location>
        <begin position="146"/>
        <end position="174"/>
    </location>
</feature>
<evidence type="ECO:0000256" key="4">
    <source>
        <dbReference type="ARBA" id="ARBA00023125"/>
    </source>
</evidence>
<dbReference type="GO" id="GO:0008270">
    <property type="term" value="F:zinc ion binding"/>
    <property type="evidence" value="ECO:0007669"/>
    <property type="project" value="UniProtKB-KW"/>
</dbReference>
<feature type="domain" description="C3H1-type" evidence="7">
    <location>
        <begin position="331"/>
        <end position="359"/>
    </location>
</feature>
<dbReference type="Proteomes" id="UP001055439">
    <property type="component" value="Chromosome 2"/>
</dbReference>
<name>A0A9E7JSI0_9LILI</name>
<reference evidence="8" key="1">
    <citation type="submission" date="2022-05" db="EMBL/GenBank/DDBJ databases">
        <title>The Musa troglodytarum L. genome provides insights into the mechanism of non-climacteric behaviour and enrichment of carotenoids.</title>
        <authorList>
            <person name="Wang J."/>
        </authorList>
    </citation>
    <scope>NUCLEOTIDE SEQUENCE</scope>
    <source>
        <tissue evidence="8">Leaf</tissue>
    </source>
</reference>
<feature type="domain" description="C3H1-type" evidence="7">
    <location>
        <begin position="146"/>
        <end position="174"/>
    </location>
</feature>
<dbReference type="GO" id="GO:0003677">
    <property type="term" value="F:DNA binding"/>
    <property type="evidence" value="ECO:0007669"/>
    <property type="project" value="UniProtKB-KW"/>
</dbReference>
<evidence type="ECO:0000256" key="3">
    <source>
        <dbReference type="ARBA" id="ARBA00022833"/>
    </source>
</evidence>
<keyword evidence="1 5" id="KW-0479">Metal-binding</keyword>
<dbReference type="Gene3D" id="2.30.30.1190">
    <property type="match status" value="1"/>
</dbReference>
<feature type="zinc finger region" description="C3H1-type" evidence="5">
    <location>
        <begin position="101"/>
        <end position="129"/>
    </location>
</feature>
<dbReference type="SMART" id="SM00356">
    <property type="entry name" value="ZnF_C3H1"/>
    <property type="match status" value="5"/>
</dbReference>
<feature type="region of interest" description="Disordered" evidence="6">
    <location>
        <begin position="1"/>
        <end position="51"/>
    </location>
</feature>
<dbReference type="GO" id="GO:0003729">
    <property type="term" value="F:mRNA binding"/>
    <property type="evidence" value="ECO:0007669"/>
    <property type="project" value="TreeGrafter"/>
</dbReference>
<proteinExistence type="predicted"/>
<sequence>MPGARHNALSDSSSNASPGKLEETMSRLNIEDEDGWEGADGQPNPYPDRPGEPNCSFYLRTGLCSYGSKCKYNHPNITAKVRAIGLLLIVETRCRDELPPRDGQPDCQFFLKTGTCKFGATCKYYHPQDKHDAQLFQLNDLGLPIRKGEKSCPYYMKTGYCKFGVACKFNHPQPVSMGTMFPISGSLVYGYAGSSAPIRGPSLIGLPLWPSLKTPYMTNPSIQGFPSYMPLIFPSAQATAPVQQGWTKYMGSASIPSNKSPGSDHIPNSKYHADPGSSMAVIFPERPDQPECQYYMKTGGCKYGSSCRYHHPKERNQVAACTLGPFGLPLRPGEPACTFYAAYGSCKYGASCKFDHPYVVVFPPPDSSVIPPHQRVSKSTWMAADSSSCSFPIASDEFKSVRIGEMQGVVNNEHGSPCPQTSPSHTTPHSESSINQSD</sequence>
<protein>
    <submittedName>
        <fullName evidence="8">Zinc finger CCCH domain-containing protein</fullName>
    </submittedName>
</protein>
<evidence type="ECO:0000256" key="1">
    <source>
        <dbReference type="ARBA" id="ARBA00022723"/>
    </source>
</evidence>
<dbReference type="InterPro" id="IPR050974">
    <property type="entry name" value="Plant_ZF_CCCH"/>
</dbReference>
<feature type="domain" description="C3H1-type" evidence="7">
    <location>
        <begin position="286"/>
        <end position="314"/>
    </location>
</feature>
<dbReference type="OrthoDB" id="411372at2759"/>
<gene>
    <name evidence="8" type="ORF">MUK42_26995</name>
</gene>
<feature type="zinc finger region" description="C3H1-type" evidence="5">
    <location>
        <begin position="286"/>
        <end position="314"/>
    </location>
</feature>
<dbReference type="SUPFAM" id="SSF90229">
    <property type="entry name" value="CCCH zinc finger"/>
    <property type="match status" value="5"/>
</dbReference>
<keyword evidence="2 5" id="KW-0863">Zinc-finger</keyword>
<feature type="domain" description="C3H1-type" evidence="7">
    <location>
        <begin position="49"/>
        <end position="77"/>
    </location>
</feature>
<evidence type="ECO:0000313" key="9">
    <source>
        <dbReference type="Proteomes" id="UP001055439"/>
    </source>
</evidence>
<dbReference type="InterPro" id="IPR036855">
    <property type="entry name" value="Znf_CCCH_sf"/>
</dbReference>
<feature type="zinc finger region" description="C3H1-type" evidence="5">
    <location>
        <begin position="49"/>
        <end position="77"/>
    </location>
</feature>
<accession>A0A9E7JSI0</accession>
<dbReference type="PROSITE" id="PS50103">
    <property type="entry name" value="ZF_C3H1"/>
    <property type="match status" value="5"/>
</dbReference>
<evidence type="ECO:0000256" key="2">
    <source>
        <dbReference type="ARBA" id="ARBA00022771"/>
    </source>
</evidence>